<dbReference type="Pfam" id="PF13246">
    <property type="entry name" value="Cation_ATPase"/>
    <property type="match status" value="1"/>
</dbReference>
<dbReference type="SUPFAM" id="SSF81665">
    <property type="entry name" value="Calcium ATPase, transmembrane domain M"/>
    <property type="match status" value="1"/>
</dbReference>
<feature type="transmembrane region" description="Helical" evidence="14">
    <location>
        <begin position="1170"/>
        <end position="1193"/>
    </location>
</feature>
<protein>
    <recommendedName>
        <fullName evidence="14">Cation-transporting ATPase</fullName>
        <ecNumber evidence="14">7.2.2.-</ecNumber>
    </recommendedName>
</protein>
<sequence length="1385" mass="155397">MDTESIFSRLFTNKQRTDLKTEEQIEGLLKGPKADEFTMVLNRGHDDEMELCCFRRSTAKTVLTYLFFVLTAGALRLIFHWIPHLYLLATCDRCTVEKAEKVLITEVYDGKHKIYHVKDLKNLTLESVAKIQKEEIVSVQVSSDAPSALSVHFEKGEFRELDRILLFNCKKVTYIWNSDKQEFVKLTGLDKGVSSDILHESIRGLSYSEQFMRLLVYGPNRILIKEQSILTLLFLEVLNPFYIFQILSFILWFADNYYYYALTLTIMAAFGITMTVTQTRKNQRNLKSTCHSSDVCTVRRRLSDGPLDGTGDEKDRYETISTELLVPGDILEIPSHGCTMLCDALLLTGNCILNESMLTGESVPVTKTAFPNIPNATYDPKEHARHTLFSGTKVIQTRYFGNEKVLAVVVRTGFSTAKGSLVRSILYPPPVDFRFEKDSYKFVAVLGLVAFTGFLYTLITKLIKGVEVGELVIKALDLITITVPPALPAAMTIGRFYAQSRLQKNQIFCISPRSINVSGSINCVCFDKTGTLTEDGLDLLCVVPIENKRFKKSVSSVETMPYDTLLYGLVSCHSLTVIDKQIVGDPLDMKMFESTKWVMEEYEVADNSKFNMIFPTVFKPPKSSASKPQDFEFDDLQIGTLREFPFSSSLQRMGVIVRRLNGTHFEYYCKGSPEMVLNFVKKESVPEDFGDVLESYTQEGYRVIAIAHKVLKMSYAKVQKVQRDAIEKDLDLLGLIVLENRLKPDTTPCIQALNDANIRVVMVTGDNILTALSVAKDCDIITPGQSVITVNCDSISEGSEPPHLYYTLTSMKNKATASAPNDVSVLTNSVSAVSLETVESQLQTTATATNSCAPVLKAEGKRPRTPAALYNNYRFAMTGRVWAAIKEFYPELLPRICTRGSVFARMAPEQKQQLVQELQSLGYYVAMCGDGANDCGALRAAHTGISLSEAESSVASPFTSKNPNITCVPNVIREGRAALVTSFGIFKYMAAYSMCQFISVIILYGIESNLTDIEFLYIDLAIISVIAFFFGRTEAYPGKLVKETPLTSLVSASPILSLFLQIILVILFQVTAFEHLKSQPWYVPYNYTMFKEDEVACVENYTIFTISSFQYIILAVVLSKGYPYRKSVFSNYGFIISILVLTSFSIYLALGPVEALARTFDLVLPEDFNFRWYLLIYAVAHFLVSLFIEELLIERVVFKKLRFKFHNVRKSKKKYLAVEAELNKDTKWPVLTSDFKSAASPLSPQPACTAEIVIEKEKFDRNHVLNKLYENTGVNGVTLSQSPQKILNEHFSNEDLLFSSLPSENVTSPSDTFKSLSNNMNYDLASSNVNIPDLPYDGTMSSPVKVGLDGERNDDVSHFNSFGTSPAHKVDVVIPLEMNNLDTNR</sequence>
<keyword evidence="11 14" id="KW-1133">Transmembrane helix</keyword>
<dbReference type="InterPro" id="IPR023214">
    <property type="entry name" value="HAD_sf"/>
</dbReference>
<keyword evidence="8 14" id="KW-0067">ATP-binding</keyword>
<dbReference type="GO" id="GO:0016887">
    <property type="term" value="F:ATP hydrolysis activity"/>
    <property type="evidence" value="ECO:0007669"/>
    <property type="project" value="InterPro"/>
</dbReference>
<dbReference type="PANTHER" id="PTHR45630">
    <property type="entry name" value="CATION-TRANSPORTING ATPASE-RELATED"/>
    <property type="match status" value="1"/>
</dbReference>
<dbReference type="EC" id="7.2.2.-" evidence="14"/>
<dbReference type="InterPro" id="IPR047819">
    <property type="entry name" value="P5A-ATPase_N"/>
</dbReference>
<evidence type="ECO:0000313" key="19">
    <source>
        <dbReference type="Proteomes" id="UP000410492"/>
    </source>
</evidence>
<feature type="transmembrane region" description="Helical" evidence="14">
    <location>
        <begin position="1101"/>
        <end position="1119"/>
    </location>
</feature>
<dbReference type="GO" id="GO:0006874">
    <property type="term" value="P:intracellular calcium ion homeostasis"/>
    <property type="evidence" value="ECO:0007669"/>
    <property type="project" value="TreeGrafter"/>
</dbReference>
<feature type="transmembrane region" description="Helical" evidence="14">
    <location>
        <begin position="442"/>
        <end position="459"/>
    </location>
</feature>
<dbReference type="FunFam" id="3.40.50.1000:FF:000045">
    <property type="entry name" value="Cation-transporting ATPase"/>
    <property type="match status" value="1"/>
</dbReference>
<evidence type="ECO:0000256" key="10">
    <source>
        <dbReference type="ARBA" id="ARBA00022967"/>
    </source>
</evidence>
<dbReference type="Proteomes" id="UP000410492">
    <property type="component" value="Unassembled WGS sequence"/>
</dbReference>
<keyword evidence="19" id="KW-1185">Reference proteome</keyword>
<dbReference type="Gene3D" id="2.70.150.10">
    <property type="entry name" value="Calcium-transporting ATPase, cytoplasmic transduction domain A"/>
    <property type="match status" value="1"/>
</dbReference>
<dbReference type="NCBIfam" id="TIGR01657">
    <property type="entry name" value="P-ATPase-V"/>
    <property type="match status" value="1"/>
</dbReference>
<dbReference type="SFLD" id="SFLDG00002">
    <property type="entry name" value="C1.7:_P-type_atpase_like"/>
    <property type="match status" value="1"/>
</dbReference>
<gene>
    <name evidence="18" type="ORF">CALMAC_LOCUS18882</name>
</gene>
<dbReference type="GO" id="GO:0015203">
    <property type="term" value="F:polyamine transmembrane transporter activity"/>
    <property type="evidence" value="ECO:0007669"/>
    <property type="project" value="TreeGrafter"/>
</dbReference>
<dbReference type="InterPro" id="IPR036412">
    <property type="entry name" value="HAD-like_sf"/>
</dbReference>
<keyword evidence="12 14" id="KW-0472">Membrane</keyword>
<evidence type="ECO:0000256" key="14">
    <source>
        <dbReference type="RuleBase" id="RU362082"/>
    </source>
</evidence>
<reference evidence="18 19" key="1">
    <citation type="submission" date="2019-01" db="EMBL/GenBank/DDBJ databases">
        <authorList>
            <person name="Sayadi A."/>
        </authorList>
    </citation>
    <scope>NUCLEOTIDE SEQUENCE [LARGE SCALE GENOMIC DNA]</scope>
</reference>
<dbReference type="Pfam" id="PF00122">
    <property type="entry name" value="E1-E2_ATPase"/>
    <property type="match status" value="1"/>
</dbReference>
<dbReference type="SFLD" id="SFLDF00027">
    <property type="entry name" value="p-type_atpase"/>
    <property type="match status" value="1"/>
</dbReference>
<dbReference type="Gene3D" id="3.40.1110.10">
    <property type="entry name" value="Calcium-transporting ATPase, cytoplasmic domain N"/>
    <property type="match status" value="1"/>
</dbReference>
<dbReference type="PROSITE" id="PS00154">
    <property type="entry name" value="ATPASE_E1_E2"/>
    <property type="match status" value="1"/>
</dbReference>
<feature type="domain" description="P-type ATPase A" evidence="15">
    <location>
        <begin position="315"/>
        <end position="425"/>
    </location>
</feature>
<dbReference type="InterPro" id="IPR023299">
    <property type="entry name" value="ATPase_P-typ_cyto_dom_N"/>
</dbReference>
<dbReference type="InterPro" id="IPR023298">
    <property type="entry name" value="ATPase_P-typ_TM_dom_sf"/>
</dbReference>
<dbReference type="InterPro" id="IPR047821">
    <property type="entry name" value="P5B-type_ATPase"/>
</dbReference>
<dbReference type="GO" id="GO:0031902">
    <property type="term" value="C:late endosome membrane"/>
    <property type="evidence" value="ECO:0007669"/>
    <property type="project" value="UniProtKB-SubCell"/>
</dbReference>
<comment type="subcellular location">
    <subcellularLocation>
        <location evidence="1">Late endosome membrane</location>
        <topology evidence="1">Multi-pass membrane protein</topology>
    </subcellularLocation>
    <subcellularLocation>
        <location evidence="14">Membrane</location>
        <topology evidence="14">Multi-pass membrane protein</topology>
    </subcellularLocation>
</comment>
<dbReference type="FunFam" id="3.40.1110.10:FF:000026">
    <property type="entry name" value="Cation-transporting ATPase"/>
    <property type="match status" value="1"/>
</dbReference>
<evidence type="ECO:0000256" key="6">
    <source>
        <dbReference type="ARBA" id="ARBA00022741"/>
    </source>
</evidence>
<keyword evidence="10 14" id="KW-1278">Translocase</keyword>
<dbReference type="OrthoDB" id="48943at2759"/>
<feature type="domain" description="Cation-transporting P-type ATPase N-terminal" evidence="16">
    <location>
        <begin position="200"/>
        <end position="252"/>
    </location>
</feature>
<dbReference type="Gene3D" id="3.40.50.1000">
    <property type="entry name" value="HAD superfamily/HAD-like"/>
    <property type="match status" value="1"/>
</dbReference>
<organism evidence="18 19">
    <name type="scientific">Callosobruchus maculatus</name>
    <name type="common">Southern cowpea weevil</name>
    <name type="synonym">Pulse bruchid</name>
    <dbReference type="NCBI Taxonomy" id="64391"/>
    <lineage>
        <taxon>Eukaryota</taxon>
        <taxon>Metazoa</taxon>
        <taxon>Ecdysozoa</taxon>
        <taxon>Arthropoda</taxon>
        <taxon>Hexapoda</taxon>
        <taxon>Insecta</taxon>
        <taxon>Pterygota</taxon>
        <taxon>Neoptera</taxon>
        <taxon>Endopterygota</taxon>
        <taxon>Coleoptera</taxon>
        <taxon>Polyphaga</taxon>
        <taxon>Cucujiformia</taxon>
        <taxon>Chrysomeloidea</taxon>
        <taxon>Chrysomelidae</taxon>
        <taxon>Bruchinae</taxon>
        <taxon>Bruchini</taxon>
        <taxon>Callosobruchus</taxon>
    </lineage>
</organism>
<evidence type="ECO:0000313" key="18">
    <source>
        <dbReference type="EMBL" id="VEN61490.1"/>
    </source>
</evidence>
<evidence type="ECO:0000259" key="17">
    <source>
        <dbReference type="Pfam" id="PF12409"/>
    </source>
</evidence>
<dbReference type="Gene3D" id="1.20.1110.10">
    <property type="entry name" value="Calcium-transporting ATPase, transmembrane domain"/>
    <property type="match status" value="1"/>
</dbReference>
<dbReference type="InterPro" id="IPR001757">
    <property type="entry name" value="P_typ_ATPase"/>
</dbReference>
<feature type="transmembrane region" description="Helical" evidence="14">
    <location>
        <begin position="985"/>
        <end position="1006"/>
    </location>
</feature>
<feature type="transmembrane region" description="Helical" evidence="14">
    <location>
        <begin position="62"/>
        <end position="79"/>
    </location>
</feature>
<evidence type="ECO:0000259" key="15">
    <source>
        <dbReference type="Pfam" id="PF00122"/>
    </source>
</evidence>
<dbReference type="GO" id="GO:0005524">
    <property type="term" value="F:ATP binding"/>
    <property type="evidence" value="ECO:0007669"/>
    <property type="project" value="UniProtKB-UniRule"/>
</dbReference>
<dbReference type="SUPFAM" id="SSF56784">
    <property type="entry name" value="HAD-like"/>
    <property type="match status" value="1"/>
</dbReference>
<dbReference type="CDD" id="cd07542">
    <property type="entry name" value="P-type_ATPase_cation"/>
    <property type="match status" value="1"/>
</dbReference>
<evidence type="ECO:0000256" key="7">
    <source>
        <dbReference type="ARBA" id="ARBA00022753"/>
    </source>
</evidence>
<evidence type="ECO:0000256" key="2">
    <source>
        <dbReference type="ARBA" id="ARBA00006000"/>
    </source>
</evidence>
<evidence type="ECO:0000256" key="3">
    <source>
        <dbReference type="ARBA" id="ARBA00022553"/>
    </source>
</evidence>
<dbReference type="InterPro" id="IPR008250">
    <property type="entry name" value="ATPase_P-typ_transduc_dom_A_sf"/>
</dbReference>
<dbReference type="InterPro" id="IPR006544">
    <property type="entry name" value="P-type_TPase_V"/>
</dbReference>
<feature type="transmembrane region" description="Helical" evidence="14">
    <location>
        <begin position="1052"/>
        <end position="1073"/>
    </location>
</feature>
<dbReference type="Pfam" id="PF12409">
    <property type="entry name" value="P5-ATPase"/>
    <property type="match status" value="1"/>
</dbReference>
<evidence type="ECO:0000256" key="12">
    <source>
        <dbReference type="ARBA" id="ARBA00023136"/>
    </source>
</evidence>
<dbReference type="InterPro" id="IPR059000">
    <property type="entry name" value="ATPase_P-type_domA"/>
</dbReference>
<dbReference type="FunFam" id="1.20.1110.10:FF:000023">
    <property type="entry name" value="Cation-transporting ATPase"/>
    <property type="match status" value="1"/>
</dbReference>
<dbReference type="PRINTS" id="PR00119">
    <property type="entry name" value="CATATPASE"/>
</dbReference>
<proteinExistence type="inferred from homology"/>
<evidence type="ECO:0000256" key="8">
    <source>
        <dbReference type="ARBA" id="ARBA00022840"/>
    </source>
</evidence>
<evidence type="ECO:0000256" key="5">
    <source>
        <dbReference type="ARBA" id="ARBA00022723"/>
    </source>
</evidence>
<keyword evidence="7" id="KW-0967">Endosome</keyword>
<feature type="domain" description="P5B-type ATPase N-terminal" evidence="17">
    <location>
        <begin position="46"/>
        <end position="177"/>
    </location>
</feature>
<evidence type="ECO:0000256" key="13">
    <source>
        <dbReference type="ARBA" id="ARBA00049360"/>
    </source>
</evidence>
<dbReference type="GO" id="GO:0019829">
    <property type="term" value="F:ATPase-coupled monoatomic cation transmembrane transporter activity"/>
    <property type="evidence" value="ECO:0007669"/>
    <property type="project" value="UniProtKB-UniRule"/>
</dbReference>
<keyword evidence="4 14" id="KW-0812">Transmembrane</keyword>
<evidence type="ECO:0000256" key="9">
    <source>
        <dbReference type="ARBA" id="ARBA00022842"/>
    </source>
</evidence>
<dbReference type="InterPro" id="IPR044492">
    <property type="entry name" value="P_typ_ATPase_HD_dom"/>
</dbReference>
<dbReference type="PANTHER" id="PTHR45630:SF8">
    <property type="entry name" value="CATION-TRANSPORTING ATPASE"/>
    <property type="match status" value="1"/>
</dbReference>
<dbReference type="EMBL" id="CAACVG010013209">
    <property type="protein sequence ID" value="VEN61490.1"/>
    <property type="molecule type" value="Genomic_DNA"/>
</dbReference>
<dbReference type="SUPFAM" id="SSF81660">
    <property type="entry name" value="Metal cation-transporting ATPase, ATP-binding domain N"/>
    <property type="match status" value="1"/>
</dbReference>
<dbReference type="InterPro" id="IPR018303">
    <property type="entry name" value="ATPase_P-typ_P_site"/>
</dbReference>
<keyword evidence="9 14" id="KW-0460">Magnesium</keyword>
<feature type="transmembrane region" description="Helical" evidence="14">
    <location>
        <begin position="229"/>
        <end position="251"/>
    </location>
</feature>
<feature type="transmembrane region" description="Helical" evidence="14">
    <location>
        <begin position="1131"/>
        <end position="1150"/>
    </location>
</feature>
<keyword evidence="5 14" id="KW-0479">Metal-binding</keyword>
<comment type="similarity">
    <text evidence="2 14">Belongs to the cation transport ATPase (P-type) (TC 3.A.3) family. Type V subfamily.</text>
</comment>
<dbReference type="GO" id="GO:0015662">
    <property type="term" value="F:P-type ion transporter activity"/>
    <property type="evidence" value="ECO:0007669"/>
    <property type="project" value="InterPro"/>
</dbReference>
<dbReference type="InterPro" id="IPR004014">
    <property type="entry name" value="ATPase_P-typ_cation-transptr_N"/>
</dbReference>
<keyword evidence="6 14" id="KW-0547">Nucleotide-binding</keyword>
<feature type="transmembrane region" description="Helical" evidence="14">
    <location>
        <begin position="257"/>
        <end position="277"/>
    </location>
</feature>
<evidence type="ECO:0000259" key="16">
    <source>
        <dbReference type="Pfam" id="PF00690"/>
    </source>
</evidence>
<dbReference type="GO" id="GO:0046872">
    <property type="term" value="F:metal ion binding"/>
    <property type="evidence" value="ECO:0007669"/>
    <property type="project" value="UniProtKB-UniRule"/>
</dbReference>
<dbReference type="SFLD" id="SFLDS00003">
    <property type="entry name" value="Haloacid_Dehalogenase"/>
    <property type="match status" value="1"/>
</dbReference>
<feature type="transmembrane region" description="Helical" evidence="14">
    <location>
        <begin position="1012"/>
        <end position="1031"/>
    </location>
</feature>
<name>A0A653DMN0_CALMS</name>
<evidence type="ECO:0000256" key="1">
    <source>
        <dbReference type="ARBA" id="ARBA00004107"/>
    </source>
</evidence>
<dbReference type="NCBIfam" id="TIGR01494">
    <property type="entry name" value="ATPase_P-type"/>
    <property type="match status" value="3"/>
</dbReference>
<keyword evidence="3" id="KW-0597">Phosphoprotein</keyword>
<evidence type="ECO:0000256" key="11">
    <source>
        <dbReference type="ARBA" id="ARBA00022989"/>
    </source>
</evidence>
<evidence type="ECO:0000256" key="4">
    <source>
        <dbReference type="ARBA" id="ARBA00022692"/>
    </source>
</evidence>
<feature type="transmembrane region" description="Helical" evidence="14">
    <location>
        <begin position="479"/>
        <end position="498"/>
    </location>
</feature>
<accession>A0A653DMN0</accession>
<dbReference type="SUPFAM" id="SSF81653">
    <property type="entry name" value="Calcium ATPase, transduction domain A"/>
    <property type="match status" value="1"/>
</dbReference>
<comment type="catalytic activity">
    <reaction evidence="13 14">
        <text>ATP + H2O = ADP + phosphate + H(+)</text>
        <dbReference type="Rhea" id="RHEA:13065"/>
        <dbReference type="ChEBI" id="CHEBI:15377"/>
        <dbReference type="ChEBI" id="CHEBI:15378"/>
        <dbReference type="ChEBI" id="CHEBI:30616"/>
        <dbReference type="ChEBI" id="CHEBI:43474"/>
        <dbReference type="ChEBI" id="CHEBI:456216"/>
    </reaction>
</comment>
<dbReference type="Pfam" id="PF00690">
    <property type="entry name" value="Cation_ATPase_N"/>
    <property type="match status" value="1"/>
</dbReference>